<dbReference type="AlphaFoldDB" id="A0A5K7XGV9"/>
<organism evidence="2 3">
    <name type="scientific">Lacipirellula parvula</name>
    <dbReference type="NCBI Taxonomy" id="2650471"/>
    <lineage>
        <taxon>Bacteria</taxon>
        <taxon>Pseudomonadati</taxon>
        <taxon>Planctomycetota</taxon>
        <taxon>Planctomycetia</taxon>
        <taxon>Pirellulales</taxon>
        <taxon>Lacipirellulaceae</taxon>
        <taxon>Lacipirellula</taxon>
    </lineage>
</organism>
<protein>
    <submittedName>
        <fullName evidence="2">Uncharacterized protein</fullName>
    </submittedName>
</protein>
<sequence length="73" mass="8168">MSRYFIAGNFWLVAALLIFIGKRYERSEPTMYTVFGVGRYFSEGEYTTLTLGTLAIAVAFFTAAVVSSRRPQG</sequence>
<keyword evidence="3" id="KW-1185">Reference proteome</keyword>
<feature type="transmembrane region" description="Helical" evidence="1">
    <location>
        <begin position="46"/>
        <end position="66"/>
    </location>
</feature>
<gene>
    <name evidence="2" type="ORF">PLANPX_5290</name>
</gene>
<keyword evidence="1" id="KW-0812">Transmembrane</keyword>
<evidence type="ECO:0000313" key="3">
    <source>
        <dbReference type="Proteomes" id="UP000326837"/>
    </source>
</evidence>
<name>A0A5K7XGV9_9BACT</name>
<evidence type="ECO:0000256" key="1">
    <source>
        <dbReference type="SAM" id="Phobius"/>
    </source>
</evidence>
<reference evidence="3" key="1">
    <citation type="submission" date="2019-10" db="EMBL/GenBank/DDBJ databases">
        <title>Lacipirellula parvula gen. nov., sp. nov., representing a lineage of planctomycetes widespread in freshwater anoxic habitats, and description of the family Lacipirellulaceae.</title>
        <authorList>
            <person name="Dedysh S.N."/>
            <person name="Kulichevskaya I.S."/>
            <person name="Beletsky A.V."/>
            <person name="Rakitin A.L."/>
            <person name="Mardanov A.V."/>
            <person name="Ivanova A.A."/>
            <person name="Saltykova V.X."/>
            <person name="Rijpstra W.I.C."/>
            <person name="Sinninghe Damste J.S."/>
            <person name="Ravin N.V."/>
        </authorList>
    </citation>
    <scope>NUCLEOTIDE SEQUENCE [LARGE SCALE GENOMIC DNA]</scope>
    <source>
        <strain evidence="3">PX69</strain>
    </source>
</reference>
<dbReference type="EMBL" id="AP021861">
    <property type="protein sequence ID" value="BBO35678.1"/>
    <property type="molecule type" value="Genomic_DNA"/>
</dbReference>
<accession>A0A5K7XGV9</accession>
<dbReference type="Proteomes" id="UP000326837">
    <property type="component" value="Chromosome"/>
</dbReference>
<evidence type="ECO:0000313" key="2">
    <source>
        <dbReference type="EMBL" id="BBO35678.1"/>
    </source>
</evidence>
<proteinExistence type="predicted"/>
<dbReference type="KEGG" id="lpav:PLANPX_5290"/>
<keyword evidence="1" id="KW-1133">Transmembrane helix</keyword>
<keyword evidence="1" id="KW-0472">Membrane</keyword>